<keyword evidence="4" id="KW-1185">Reference proteome</keyword>
<dbReference type="InterPro" id="IPR014234">
    <property type="entry name" value="Spore_CwlD"/>
</dbReference>
<dbReference type="GO" id="GO:0030288">
    <property type="term" value="C:outer membrane-bounded periplasmic space"/>
    <property type="evidence" value="ECO:0007669"/>
    <property type="project" value="TreeGrafter"/>
</dbReference>
<dbReference type="PANTHER" id="PTHR30404:SF0">
    <property type="entry name" value="N-ACETYLMURAMOYL-L-ALANINE AMIDASE AMIC"/>
    <property type="match status" value="1"/>
</dbReference>
<feature type="domain" description="MurNAc-LAA" evidence="2">
    <location>
        <begin position="116"/>
        <end position="229"/>
    </location>
</feature>
<sequence length="243" mass="27635">MKNRFSKHIMYKVLLITAIIMGSNIANTKALNLLYEEENKAKIILIDPGHGGYDGGAVSKSGTIEKDVNLSIAIKLKKQLEDKGYKVYMTREEDESLNSIIKKPSSKKVEDLTNRCNKKKEVNCDMFISIHQNTFPQSKVYGAQVWYSKYEESKILAGKIQKCLIEMVDPSNKRIEKPALDHYRILRDGYEAPSVLVECGFLTNLEEEKKLKDEAYQEKIALAIAEGVKKYYEEIGKGNSVEQ</sequence>
<dbReference type="SUPFAM" id="SSF53187">
    <property type="entry name" value="Zn-dependent exopeptidases"/>
    <property type="match status" value="1"/>
</dbReference>
<dbReference type="PANTHER" id="PTHR30404">
    <property type="entry name" value="N-ACETYLMURAMOYL-L-ALANINE AMIDASE"/>
    <property type="match status" value="1"/>
</dbReference>
<protein>
    <submittedName>
        <fullName evidence="3">N-acetylmuramoyl-L-alanine amidase</fullName>
    </submittedName>
</protein>
<dbReference type="NCBIfam" id="TIGR02883">
    <property type="entry name" value="spore_cwlD"/>
    <property type="match status" value="1"/>
</dbReference>
<evidence type="ECO:0000313" key="3">
    <source>
        <dbReference type="EMBL" id="SHJ48961.1"/>
    </source>
</evidence>
<evidence type="ECO:0000256" key="1">
    <source>
        <dbReference type="ARBA" id="ARBA00022801"/>
    </source>
</evidence>
<dbReference type="GO" id="GO:0009253">
    <property type="term" value="P:peptidoglycan catabolic process"/>
    <property type="evidence" value="ECO:0007669"/>
    <property type="project" value="InterPro"/>
</dbReference>
<dbReference type="InterPro" id="IPR050695">
    <property type="entry name" value="N-acetylmuramoyl_amidase_3"/>
</dbReference>
<reference evidence="3 4" key="1">
    <citation type="submission" date="2016-11" db="EMBL/GenBank/DDBJ databases">
        <authorList>
            <person name="Jaros S."/>
            <person name="Januszkiewicz K."/>
            <person name="Wedrychowicz H."/>
        </authorList>
    </citation>
    <scope>NUCLEOTIDE SEQUENCE [LARGE SCALE GENOMIC DNA]</scope>
    <source>
        <strain evidence="3 4">DSM 21864</strain>
    </source>
</reference>
<dbReference type="STRING" id="1121298.SAMN05444401_3192"/>
<dbReference type="Proteomes" id="UP000184080">
    <property type="component" value="Unassembled WGS sequence"/>
</dbReference>
<evidence type="ECO:0000259" key="2">
    <source>
        <dbReference type="SMART" id="SM00646"/>
    </source>
</evidence>
<evidence type="ECO:0000313" key="4">
    <source>
        <dbReference type="Proteomes" id="UP000184080"/>
    </source>
</evidence>
<dbReference type="Gene3D" id="3.40.630.40">
    <property type="entry name" value="Zn-dependent exopeptidases"/>
    <property type="match status" value="1"/>
</dbReference>
<accession>A0A1M6JQI8</accession>
<dbReference type="Pfam" id="PF01520">
    <property type="entry name" value="Amidase_3"/>
    <property type="match status" value="1"/>
</dbReference>
<name>A0A1M6JQI8_9CLOT</name>
<dbReference type="CDD" id="cd02696">
    <property type="entry name" value="MurNAc-LAA"/>
    <property type="match status" value="1"/>
</dbReference>
<dbReference type="InterPro" id="IPR002508">
    <property type="entry name" value="MurNAc-LAA_cat"/>
</dbReference>
<dbReference type="EMBL" id="FQZO01000005">
    <property type="protein sequence ID" value="SHJ48961.1"/>
    <property type="molecule type" value="Genomic_DNA"/>
</dbReference>
<dbReference type="GO" id="GO:0008745">
    <property type="term" value="F:N-acetylmuramoyl-L-alanine amidase activity"/>
    <property type="evidence" value="ECO:0007669"/>
    <property type="project" value="InterPro"/>
</dbReference>
<keyword evidence="1" id="KW-0378">Hydrolase</keyword>
<proteinExistence type="predicted"/>
<organism evidence="3 4">
    <name type="scientific">Clostridium amylolyticum</name>
    <dbReference type="NCBI Taxonomy" id="1121298"/>
    <lineage>
        <taxon>Bacteria</taxon>
        <taxon>Bacillati</taxon>
        <taxon>Bacillota</taxon>
        <taxon>Clostridia</taxon>
        <taxon>Eubacteriales</taxon>
        <taxon>Clostridiaceae</taxon>
        <taxon>Clostridium</taxon>
    </lineage>
</organism>
<dbReference type="SMART" id="SM00646">
    <property type="entry name" value="Ami_3"/>
    <property type="match status" value="1"/>
</dbReference>
<gene>
    <name evidence="3" type="ORF">SAMN05444401_3192</name>
</gene>
<dbReference type="AlphaFoldDB" id="A0A1M6JQI8"/>